<gene>
    <name evidence="2" type="ORF">LCGC14_2897370</name>
</gene>
<organism evidence="2">
    <name type="scientific">marine sediment metagenome</name>
    <dbReference type="NCBI Taxonomy" id="412755"/>
    <lineage>
        <taxon>unclassified sequences</taxon>
        <taxon>metagenomes</taxon>
        <taxon>ecological metagenomes</taxon>
    </lineage>
</organism>
<accession>A0A0F8YH92</accession>
<dbReference type="EMBL" id="LAZR01056949">
    <property type="protein sequence ID" value="KKK73085.1"/>
    <property type="molecule type" value="Genomic_DNA"/>
</dbReference>
<sequence>MTISLTSDQVARGPRYGQLRQYFRTARERYNIYLRRTSVDRLTGKDEPPPWTKDPIFLKYKFCNVFREQDKVTVWLRENWREPYADHPNLPFAMALARLINWPPTLEEIGFPKRWNPDKVLGVLHRRKDEGKKIYTGAYLLGSCPKGQERAIYLVHSVLSPLHQVVYAPLNSNSTLKSTWEWFRSQRGIGDFLAYEIVSDLRHTKYLRDAPDIMTWANAGPGALRGLTRLWGYQPKTRQISGYAFPKKNALEAMQTLLAKSQEQEARWGLHAPPWEMPSWEMREVEHHLCEFDKYERIRLGQGVLERFTPKAPGDW</sequence>
<evidence type="ECO:0000313" key="2">
    <source>
        <dbReference type="EMBL" id="KKK73085.1"/>
    </source>
</evidence>
<feature type="domain" description="5-hmdU DNA kinase helical" evidence="1">
    <location>
        <begin position="19"/>
        <end position="300"/>
    </location>
</feature>
<dbReference type="Pfam" id="PF18723">
    <property type="entry name" value="HMUDK_hel"/>
    <property type="match status" value="1"/>
</dbReference>
<name>A0A0F8YH92_9ZZZZ</name>
<protein>
    <recommendedName>
        <fullName evidence="1">5-hmdU DNA kinase helical domain-containing protein</fullName>
    </recommendedName>
</protein>
<evidence type="ECO:0000259" key="1">
    <source>
        <dbReference type="Pfam" id="PF18723"/>
    </source>
</evidence>
<dbReference type="InterPro" id="IPR040684">
    <property type="entry name" value="HMUDK_hel"/>
</dbReference>
<reference evidence="2" key="1">
    <citation type="journal article" date="2015" name="Nature">
        <title>Complex archaea that bridge the gap between prokaryotes and eukaryotes.</title>
        <authorList>
            <person name="Spang A."/>
            <person name="Saw J.H."/>
            <person name="Jorgensen S.L."/>
            <person name="Zaremba-Niedzwiedzka K."/>
            <person name="Martijn J."/>
            <person name="Lind A.E."/>
            <person name="van Eijk R."/>
            <person name="Schleper C."/>
            <person name="Guy L."/>
            <person name="Ettema T.J."/>
        </authorList>
    </citation>
    <scope>NUCLEOTIDE SEQUENCE</scope>
</reference>
<comment type="caution">
    <text evidence="2">The sequence shown here is derived from an EMBL/GenBank/DDBJ whole genome shotgun (WGS) entry which is preliminary data.</text>
</comment>
<proteinExistence type="predicted"/>
<dbReference type="AlphaFoldDB" id="A0A0F8YH92"/>